<organism evidence="14 15">
    <name type="scientific">Lactonifactor longoviformis DSM 17459</name>
    <dbReference type="NCBI Taxonomy" id="1122155"/>
    <lineage>
        <taxon>Bacteria</taxon>
        <taxon>Bacillati</taxon>
        <taxon>Bacillota</taxon>
        <taxon>Clostridia</taxon>
        <taxon>Eubacteriales</taxon>
        <taxon>Clostridiaceae</taxon>
        <taxon>Lactonifactor</taxon>
    </lineage>
</organism>
<proteinExistence type="predicted"/>
<dbReference type="Proteomes" id="UP000184245">
    <property type="component" value="Unassembled WGS sequence"/>
</dbReference>
<keyword evidence="7 14" id="KW-0418">Kinase</keyword>
<evidence type="ECO:0000256" key="1">
    <source>
        <dbReference type="ARBA" id="ARBA00004651"/>
    </source>
</evidence>
<dbReference type="Gene3D" id="6.10.340.10">
    <property type="match status" value="1"/>
</dbReference>
<dbReference type="SUPFAM" id="SSF55874">
    <property type="entry name" value="ATPase domain of HSP90 chaperone/DNA topoisomerase II/histidine kinase"/>
    <property type="match status" value="1"/>
</dbReference>
<evidence type="ECO:0000256" key="2">
    <source>
        <dbReference type="ARBA" id="ARBA00022475"/>
    </source>
</evidence>
<dbReference type="PROSITE" id="PS50885">
    <property type="entry name" value="HAMP"/>
    <property type="match status" value="1"/>
</dbReference>
<evidence type="ECO:0000256" key="10">
    <source>
        <dbReference type="ARBA" id="ARBA00023012"/>
    </source>
</evidence>
<evidence type="ECO:0000256" key="4">
    <source>
        <dbReference type="ARBA" id="ARBA00022679"/>
    </source>
</evidence>
<evidence type="ECO:0000313" key="14">
    <source>
        <dbReference type="EMBL" id="SHE78119.1"/>
    </source>
</evidence>
<sequence>MKRIRKAVRGFKTQIVLSFLIVSIIPLIGIGIWTYKNTSGIVNDNVKTFTYANLAQTSKTAAVSIEAYHALIYQIFTDENIVALTDKINAGQDTAVSKNQLRRALRGYASAKPDIQSITILTASGEAVFYDMITAATTKNSWLDEFRLSRREIFQQISGTAGTVMYSTQYATTQGNNDYYLFHMANRIIDYKKVKKRNGVVIVSIDERMLNDICNEDTVRMEDGRYQTMNFIADGEGRLCSFDDPARCGTKLWEKKDTQEEKVRKTKQFLETEGYMSGDHLAVQTYYDEKLDFTFVNASNQAATLGQLRQQRTIICLIVIFSGAALVIIIHFTVAHLTGSVYRVVATMKNVEEGGLAQRIPDEKRMPTEIELIARQFNHMLSKVEESMDKEREAVVRQKNAEIAALEAQINPHFLYNILDTINWMAIDKDEYEISNTINSLAQILRYGLDKSNSMVEIRREVEWLRQYIFLQQTRLKNTFECQINTEPEILGCRIHKLLFQPFVENAILHGFDGVERKHILKISIDGDENRIRIRIQDNGKGMPQETADRFAAGETAEAQERSHIGISNAIGRLKMYYEEEAQAEIKSCPGEGTEITLWIPRLE</sequence>
<comment type="subcellular location">
    <subcellularLocation>
        <location evidence="1">Cell membrane</location>
        <topology evidence="1">Multi-pass membrane protein</topology>
    </subcellularLocation>
</comment>
<keyword evidence="10" id="KW-0902">Two-component regulatory system</keyword>
<dbReference type="Pfam" id="PF02518">
    <property type="entry name" value="HATPase_c"/>
    <property type="match status" value="1"/>
</dbReference>
<accession>A0A1M4WA80</accession>
<dbReference type="InterPro" id="IPR050640">
    <property type="entry name" value="Bact_2-comp_sensor_kinase"/>
</dbReference>
<dbReference type="InterPro" id="IPR003660">
    <property type="entry name" value="HAMP_dom"/>
</dbReference>
<keyword evidence="2" id="KW-1003">Cell membrane</keyword>
<keyword evidence="11 12" id="KW-0472">Membrane</keyword>
<keyword evidence="5 12" id="KW-0812">Transmembrane</keyword>
<evidence type="ECO:0000256" key="12">
    <source>
        <dbReference type="SAM" id="Phobius"/>
    </source>
</evidence>
<feature type="domain" description="HAMP" evidence="13">
    <location>
        <begin position="335"/>
        <end position="389"/>
    </location>
</feature>
<evidence type="ECO:0000256" key="6">
    <source>
        <dbReference type="ARBA" id="ARBA00022741"/>
    </source>
</evidence>
<dbReference type="GO" id="GO:0000155">
    <property type="term" value="F:phosphorelay sensor kinase activity"/>
    <property type="evidence" value="ECO:0007669"/>
    <property type="project" value="InterPro"/>
</dbReference>
<keyword evidence="15" id="KW-1185">Reference proteome</keyword>
<dbReference type="InterPro" id="IPR010559">
    <property type="entry name" value="Sig_transdc_His_kin_internal"/>
</dbReference>
<dbReference type="RefSeq" id="WP_072850505.1">
    <property type="nucleotide sequence ID" value="NZ_FQVI01000006.1"/>
</dbReference>
<dbReference type="AlphaFoldDB" id="A0A1M4WA80"/>
<evidence type="ECO:0000256" key="11">
    <source>
        <dbReference type="ARBA" id="ARBA00023136"/>
    </source>
</evidence>
<dbReference type="SMART" id="SM00304">
    <property type="entry name" value="HAMP"/>
    <property type="match status" value="1"/>
</dbReference>
<dbReference type="GO" id="GO:0005886">
    <property type="term" value="C:plasma membrane"/>
    <property type="evidence" value="ECO:0007669"/>
    <property type="project" value="UniProtKB-SubCell"/>
</dbReference>
<evidence type="ECO:0000259" key="13">
    <source>
        <dbReference type="PROSITE" id="PS50885"/>
    </source>
</evidence>
<evidence type="ECO:0000256" key="3">
    <source>
        <dbReference type="ARBA" id="ARBA00022553"/>
    </source>
</evidence>
<name>A0A1M4WA80_9CLOT</name>
<dbReference type="Pfam" id="PF06580">
    <property type="entry name" value="His_kinase"/>
    <property type="match status" value="1"/>
</dbReference>
<dbReference type="InterPro" id="IPR036890">
    <property type="entry name" value="HATPase_C_sf"/>
</dbReference>
<dbReference type="Gene3D" id="3.30.565.10">
    <property type="entry name" value="Histidine kinase-like ATPase, C-terminal domain"/>
    <property type="match status" value="1"/>
</dbReference>
<dbReference type="GO" id="GO:0005524">
    <property type="term" value="F:ATP binding"/>
    <property type="evidence" value="ECO:0007669"/>
    <property type="project" value="UniProtKB-KW"/>
</dbReference>
<feature type="transmembrane region" description="Helical" evidence="12">
    <location>
        <begin position="15"/>
        <end position="35"/>
    </location>
</feature>
<keyword evidence="4" id="KW-0808">Transferase</keyword>
<dbReference type="STRING" id="1122155.SAMN02745158_01513"/>
<evidence type="ECO:0000313" key="15">
    <source>
        <dbReference type="Proteomes" id="UP000184245"/>
    </source>
</evidence>
<dbReference type="CDD" id="cd06225">
    <property type="entry name" value="HAMP"/>
    <property type="match status" value="1"/>
</dbReference>
<evidence type="ECO:0000256" key="8">
    <source>
        <dbReference type="ARBA" id="ARBA00022840"/>
    </source>
</evidence>
<keyword evidence="9 12" id="KW-1133">Transmembrane helix</keyword>
<gene>
    <name evidence="14" type="ORF">SAMN02745158_01513</name>
</gene>
<dbReference type="OrthoDB" id="9809348at2"/>
<evidence type="ECO:0000256" key="7">
    <source>
        <dbReference type="ARBA" id="ARBA00022777"/>
    </source>
</evidence>
<dbReference type="InterPro" id="IPR003594">
    <property type="entry name" value="HATPase_dom"/>
</dbReference>
<dbReference type="EMBL" id="FQVI01000006">
    <property type="protein sequence ID" value="SHE78119.1"/>
    <property type="molecule type" value="Genomic_DNA"/>
</dbReference>
<keyword evidence="3" id="KW-0597">Phosphoprotein</keyword>
<feature type="transmembrane region" description="Helical" evidence="12">
    <location>
        <begin position="314"/>
        <end position="334"/>
    </location>
</feature>
<keyword evidence="8" id="KW-0067">ATP-binding</keyword>
<dbReference type="PANTHER" id="PTHR34220:SF11">
    <property type="entry name" value="SENSOR PROTEIN KINASE HPTS"/>
    <property type="match status" value="1"/>
</dbReference>
<reference evidence="14 15" key="1">
    <citation type="submission" date="2016-11" db="EMBL/GenBank/DDBJ databases">
        <authorList>
            <person name="Jaros S."/>
            <person name="Januszkiewicz K."/>
            <person name="Wedrychowicz H."/>
        </authorList>
    </citation>
    <scope>NUCLEOTIDE SEQUENCE [LARGE SCALE GENOMIC DNA]</scope>
    <source>
        <strain evidence="14 15">DSM 17459</strain>
    </source>
</reference>
<protein>
    <submittedName>
        <fullName evidence="14">Two-component system, sensor histidine kinase YesM</fullName>
    </submittedName>
</protein>
<dbReference type="PANTHER" id="PTHR34220">
    <property type="entry name" value="SENSOR HISTIDINE KINASE YPDA"/>
    <property type="match status" value="1"/>
</dbReference>
<keyword evidence="6" id="KW-0547">Nucleotide-binding</keyword>
<evidence type="ECO:0000256" key="9">
    <source>
        <dbReference type="ARBA" id="ARBA00022989"/>
    </source>
</evidence>
<evidence type="ECO:0000256" key="5">
    <source>
        <dbReference type="ARBA" id="ARBA00022692"/>
    </source>
</evidence>